<keyword evidence="4" id="KW-1185">Reference proteome</keyword>
<evidence type="ECO:0000313" key="4">
    <source>
        <dbReference type="Proteomes" id="UP001432027"/>
    </source>
</evidence>
<gene>
    <name evidence="3" type="ORF">PENTCL1PPCAC_16042</name>
</gene>
<reference evidence="3" key="1">
    <citation type="submission" date="2023-10" db="EMBL/GenBank/DDBJ databases">
        <title>Genome assembly of Pristionchus species.</title>
        <authorList>
            <person name="Yoshida K."/>
            <person name="Sommer R.J."/>
        </authorList>
    </citation>
    <scope>NUCLEOTIDE SEQUENCE</scope>
    <source>
        <strain evidence="3">RS0144</strain>
    </source>
</reference>
<keyword evidence="1" id="KW-0812">Transmembrane</keyword>
<feature type="non-terminal residue" evidence="3">
    <location>
        <position position="120"/>
    </location>
</feature>
<feature type="non-terminal residue" evidence="3">
    <location>
        <position position="1"/>
    </location>
</feature>
<feature type="signal peptide" evidence="2">
    <location>
        <begin position="1"/>
        <end position="21"/>
    </location>
</feature>
<keyword evidence="1" id="KW-0472">Membrane</keyword>
<dbReference type="EMBL" id="BTSX01000004">
    <property type="protein sequence ID" value="GMS93867.1"/>
    <property type="molecule type" value="Genomic_DNA"/>
</dbReference>
<dbReference type="Proteomes" id="UP001432027">
    <property type="component" value="Unassembled WGS sequence"/>
</dbReference>
<sequence>LSGLIWIILIFIIFLIRQSRQQRSMNGSECILDMKQMLALAFLRCLFTEAAVRMVLFNVKLANITEITLVRDILLRVALALLVNVLSPLIYAFILTRFSDGVRSSSYTYGKNTERNWQSA</sequence>
<evidence type="ECO:0000313" key="3">
    <source>
        <dbReference type="EMBL" id="GMS93867.1"/>
    </source>
</evidence>
<organism evidence="3 4">
    <name type="scientific">Pristionchus entomophagus</name>
    <dbReference type="NCBI Taxonomy" id="358040"/>
    <lineage>
        <taxon>Eukaryota</taxon>
        <taxon>Metazoa</taxon>
        <taxon>Ecdysozoa</taxon>
        <taxon>Nematoda</taxon>
        <taxon>Chromadorea</taxon>
        <taxon>Rhabditida</taxon>
        <taxon>Rhabditina</taxon>
        <taxon>Diplogasteromorpha</taxon>
        <taxon>Diplogasteroidea</taxon>
        <taxon>Neodiplogasteridae</taxon>
        <taxon>Pristionchus</taxon>
    </lineage>
</organism>
<dbReference type="AlphaFoldDB" id="A0AAV5THT7"/>
<accession>A0AAV5THT7</accession>
<protein>
    <recommendedName>
        <fullName evidence="5">G protein-coupled receptor</fullName>
    </recommendedName>
</protein>
<keyword evidence="1" id="KW-1133">Transmembrane helix</keyword>
<evidence type="ECO:0008006" key="5">
    <source>
        <dbReference type="Google" id="ProtNLM"/>
    </source>
</evidence>
<evidence type="ECO:0000256" key="2">
    <source>
        <dbReference type="SAM" id="SignalP"/>
    </source>
</evidence>
<name>A0AAV5THT7_9BILA</name>
<feature type="chain" id="PRO_5043416931" description="G protein-coupled receptor" evidence="2">
    <location>
        <begin position="22"/>
        <end position="120"/>
    </location>
</feature>
<proteinExistence type="predicted"/>
<feature type="transmembrane region" description="Helical" evidence="1">
    <location>
        <begin position="73"/>
        <end position="94"/>
    </location>
</feature>
<keyword evidence="2" id="KW-0732">Signal</keyword>
<evidence type="ECO:0000256" key="1">
    <source>
        <dbReference type="SAM" id="Phobius"/>
    </source>
</evidence>
<comment type="caution">
    <text evidence="3">The sequence shown here is derived from an EMBL/GenBank/DDBJ whole genome shotgun (WGS) entry which is preliminary data.</text>
</comment>